<organism evidence="2 3">
    <name type="scientific">Lentibacillus kapialis</name>
    <dbReference type="NCBI Taxonomy" id="340214"/>
    <lineage>
        <taxon>Bacteria</taxon>
        <taxon>Bacillati</taxon>
        <taxon>Bacillota</taxon>
        <taxon>Bacilli</taxon>
        <taxon>Bacillales</taxon>
        <taxon>Bacillaceae</taxon>
        <taxon>Lentibacillus</taxon>
    </lineage>
</organism>
<reference evidence="2" key="2">
    <citation type="submission" date="2020-09" db="EMBL/GenBank/DDBJ databases">
        <authorList>
            <person name="Sun Q."/>
            <person name="Ohkuma M."/>
        </authorList>
    </citation>
    <scope>NUCLEOTIDE SEQUENCE</scope>
    <source>
        <strain evidence="2">JCM 12580</strain>
    </source>
</reference>
<feature type="transmembrane region" description="Helical" evidence="1">
    <location>
        <begin position="6"/>
        <end position="25"/>
    </location>
</feature>
<evidence type="ECO:0000256" key="1">
    <source>
        <dbReference type="SAM" id="Phobius"/>
    </source>
</evidence>
<reference evidence="2" key="1">
    <citation type="journal article" date="2014" name="Int. J. Syst. Evol. Microbiol.">
        <title>Complete genome sequence of Corynebacterium casei LMG S-19264T (=DSM 44701T), isolated from a smear-ripened cheese.</title>
        <authorList>
            <consortium name="US DOE Joint Genome Institute (JGI-PGF)"/>
            <person name="Walter F."/>
            <person name="Albersmeier A."/>
            <person name="Kalinowski J."/>
            <person name="Ruckert C."/>
        </authorList>
    </citation>
    <scope>NUCLEOTIDE SEQUENCE</scope>
    <source>
        <strain evidence="2">JCM 12580</strain>
    </source>
</reference>
<keyword evidence="1" id="KW-0472">Membrane</keyword>
<comment type="caution">
    <text evidence="2">The sequence shown here is derived from an EMBL/GenBank/DDBJ whole genome shotgun (WGS) entry which is preliminary data.</text>
</comment>
<accession>A0A917PZ47</accession>
<dbReference type="Proteomes" id="UP000658382">
    <property type="component" value="Unassembled WGS sequence"/>
</dbReference>
<dbReference type="RefSeq" id="WP_188633472.1">
    <property type="nucleotide sequence ID" value="NZ_BMNQ01000042.1"/>
</dbReference>
<keyword evidence="1" id="KW-1133">Transmembrane helix</keyword>
<gene>
    <name evidence="2" type="ORF">GCM10007063_25390</name>
</gene>
<evidence type="ECO:0000313" key="3">
    <source>
        <dbReference type="Proteomes" id="UP000658382"/>
    </source>
</evidence>
<protein>
    <submittedName>
        <fullName evidence="2">Uncharacterized protein</fullName>
    </submittedName>
</protein>
<proteinExistence type="predicted"/>
<dbReference type="AlphaFoldDB" id="A0A917PZ47"/>
<sequence length="139" mass="15046">MLKATGIVVSFVIGIVLVLVVILSIDSDSQQTSGDKLSQEDVEKGLDLQKNGGDGTYIVNLTSGKFEGKTKGQVLSDTNCAPDEDNISRCHNDIALADSNKEITVINPHNMQKNRCLTPGETVQISRNEDDKVAIELME</sequence>
<name>A0A917PZ47_9BACI</name>
<dbReference type="EMBL" id="BMNQ01000042">
    <property type="protein sequence ID" value="GGK02056.1"/>
    <property type="molecule type" value="Genomic_DNA"/>
</dbReference>
<evidence type="ECO:0000313" key="2">
    <source>
        <dbReference type="EMBL" id="GGK02056.1"/>
    </source>
</evidence>
<keyword evidence="1" id="KW-0812">Transmembrane</keyword>
<keyword evidence="3" id="KW-1185">Reference proteome</keyword>